<evidence type="ECO:0000256" key="8">
    <source>
        <dbReference type="ARBA" id="ARBA00023303"/>
    </source>
</evidence>
<evidence type="ECO:0000256" key="4">
    <source>
        <dbReference type="ARBA" id="ARBA00022692"/>
    </source>
</evidence>
<keyword evidence="5 9" id="KW-1133">Transmembrane helix</keyword>
<feature type="region of interest" description="Disordered" evidence="10">
    <location>
        <begin position="366"/>
        <end position="389"/>
    </location>
</feature>
<comment type="similarity">
    <text evidence="9">Belongs to the pannexin family.</text>
</comment>
<comment type="function">
    <text evidence="9">Structural component of the gap junctions.</text>
</comment>
<evidence type="ECO:0000256" key="9">
    <source>
        <dbReference type="RuleBase" id="RU010713"/>
    </source>
</evidence>
<accession>A0A1I8JS86</accession>
<dbReference type="InterPro" id="IPR000990">
    <property type="entry name" value="Innexin"/>
</dbReference>
<dbReference type="GO" id="GO:0005243">
    <property type="term" value="F:gap junction channel activity"/>
    <property type="evidence" value="ECO:0007669"/>
    <property type="project" value="TreeGrafter"/>
</dbReference>
<keyword evidence="7 9" id="KW-0472">Membrane</keyword>
<proteinExistence type="inferred from homology"/>
<feature type="signal peptide" evidence="11">
    <location>
        <begin position="1"/>
        <end position="17"/>
    </location>
</feature>
<keyword evidence="2 9" id="KW-0813">Transport</keyword>
<evidence type="ECO:0000313" key="12">
    <source>
        <dbReference type="Proteomes" id="UP000095280"/>
    </source>
</evidence>
<dbReference type="PANTHER" id="PTHR11893:SF32">
    <property type="entry name" value="INNEXIN"/>
    <property type="match status" value="1"/>
</dbReference>
<sequence length="600" mass="67962">MSKYTSLGLMLTATVLAMRQYIFKPIQCWVPAEWPRPWEEYAENYCWIQNTYNLAFREPGFPGLQAREEAEIMVPFLLSIQALLVFLPHLLWRVTSARSGGEPHRIVKLASELASTGKPKRKRRKMAEYLAKQLRKSIAIAGTVTGSRLPCCGSNGCACWLFVSYIVNKFVYVLNGLGQLYLMKTYLGYQDLHFGWSSVSHLLNERYWQQTGIFPRVTFCDIPIKQVGQWNTRSVQCVLPMNMLNEKIYIFLWFWIVLCMALQVVYCVFWIASIAPPAQRLKFMRSLVRLESPHSGLGPAVDTSGMRAFMRDHLRLDGVFILQMVAEKCGNLCAARILGPMMRHYEEGDSGLSECDITEITDYRDRSSRSTLPVRENGRADAEHGPEPQENVQLLVENVQRQNALDRPGVPLAQVFDWNVAEGDSRKDPSLTPFPAAHQVDCAGPAEVQIFKAEETSHHEQVAQGSAQVYQLVDEVQKEKCKAGLSAVPEARKHAVQAFQQVLRCLGLVLPVFAWPRAVPWPPQSPSQMQHQPVARRRSSRSTDCLASRTRPFGSKPLRFDRKFQITSSELAPLVVDFVGEVFSGQPRQPMRKPATLLSM</sequence>
<feature type="compositionally biased region" description="Basic and acidic residues" evidence="10">
    <location>
        <begin position="376"/>
        <end position="387"/>
    </location>
</feature>
<dbReference type="GO" id="GO:0005886">
    <property type="term" value="C:plasma membrane"/>
    <property type="evidence" value="ECO:0007669"/>
    <property type="project" value="UniProtKB-SubCell"/>
</dbReference>
<feature type="transmembrane region" description="Helical" evidence="9">
    <location>
        <begin position="248"/>
        <end position="272"/>
    </location>
</feature>
<comment type="caution">
    <text evidence="9">Lacks conserved residue(s) required for the propagation of feature annotation.</text>
</comment>
<evidence type="ECO:0000256" key="10">
    <source>
        <dbReference type="SAM" id="MobiDB-lite"/>
    </source>
</evidence>
<comment type="subcellular location">
    <subcellularLocation>
        <location evidence="1 9">Cell membrane</location>
        <topology evidence="1 9">Multi-pass membrane protein</topology>
    </subcellularLocation>
</comment>
<evidence type="ECO:0000256" key="3">
    <source>
        <dbReference type="ARBA" id="ARBA00022475"/>
    </source>
</evidence>
<name>A0A1I8JS86_9PLAT</name>
<dbReference type="AlphaFoldDB" id="A0A1I8JS86"/>
<evidence type="ECO:0000256" key="5">
    <source>
        <dbReference type="ARBA" id="ARBA00022989"/>
    </source>
</evidence>
<dbReference type="GO" id="GO:0005921">
    <property type="term" value="C:gap junction"/>
    <property type="evidence" value="ECO:0007669"/>
    <property type="project" value="UniProtKB-UniRule"/>
</dbReference>
<evidence type="ECO:0000256" key="2">
    <source>
        <dbReference type="ARBA" id="ARBA00022448"/>
    </source>
</evidence>
<organism evidence="12 13">
    <name type="scientific">Macrostomum lignano</name>
    <dbReference type="NCBI Taxonomy" id="282301"/>
    <lineage>
        <taxon>Eukaryota</taxon>
        <taxon>Metazoa</taxon>
        <taxon>Spiralia</taxon>
        <taxon>Lophotrochozoa</taxon>
        <taxon>Platyhelminthes</taxon>
        <taxon>Rhabditophora</taxon>
        <taxon>Macrostomorpha</taxon>
        <taxon>Macrostomida</taxon>
        <taxon>Macrostomidae</taxon>
        <taxon>Macrostomum</taxon>
    </lineage>
</organism>
<evidence type="ECO:0000313" key="13">
    <source>
        <dbReference type="WBParaSite" id="snap_masked-unitig_5601-processed-gene-0.2-mRNA-1"/>
    </source>
</evidence>
<dbReference type="PROSITE" id="PS51013">
    <property type="entry name" value="PANNEXIN"/>
    <property type="match status" value="1"/>
</dbReference>
<dbReference type="PRINTS" id="PR01262">
    <property type="entry name" value="INNEXIN"/>
</dbReference>
<feature type="chain" id="PRO_5009321920" description="Innexin" evidence="11">
    <location>
        <begin position="18"/>
        <end position="600"/>
    </location>
</feature>
<evidence type="ECO:0000256" key="7">
    <source>
        <dbReference type="ARBA" id="ARBA00023136"/>
    </source>
</evidence>
<keyword evidence="4 9" id="KW-0812">Transmembrane</keyword>
<keyword evidence="12" id="KW-1185">Reference proteome</keyword>
<keyword evidence="6 9" id="KW-0406">Ion transport</keyword>
<evidence type="ECO:0000256" key="11">
    <source>
        <dbReference type="SAM" id="SignalP"/>
    </source>
</evidence>
<feature type="region of interest" description="Disordered" evidence="10">
    <location>
        <begin position="522"/>
        <end position="550"/>
    </location>
</feature>
<evidence type="ECO:0000256" key="6">
    <source>
        <dbReference type="ARBA" id="ARBA00023065"/>
    </source>
</evidence>
<keyword evidence="3" id="KW-1003">Cell membrane</keyword>
<dbReference type="Pfam" id="PF00876">
    <property type="entry name" value="Innexin"/>
    <property type="match status" value="1"/>
</dbReference>
<evidence type="ECO:0000256" key="1">
    <source>
        <dbReference type="ARBA" id="ARBA00004651"/>
    </source>
</evidence>
<dbReference type="WBParaSite" id="snap_masked-unitig_5601-processed-gene-0.2-mRNA-1">
    <property type="protein sequence ID" value="snap_masked-unitig_5601-processed-gene-0.2-mRNA-1"/>
    <property type="gene ID" value="snap_masked-unitig_5601-processed-gene-0.2"/>
</dbReference>
<keyword evidence="8 9" id="KW-0407">Ion channel</keyword>
<protein>
    <recommendedName>
        <fullName evidence="9">Innexin</fullName>
    </recommendedName>
</protein>
<dbReference type="GO" id="GO:0034220">
    <property type="term" value="P:monoatomic ion transmembrane transport"/>
    <property type="evidence" value="ECO:0007669"/>
    <property type="project" value="UniProtKB-KW"/>
</dbReference>
<gene>
    <name evidence="9" type="primary">inx</name>
</gene>
<reference evidence="13" key="1">
    <citation type="submission" date="2016-11" db="UniProtKB">
        <authorList>
            <consortium name="WormBaseParasite"/>
        </authorList>
    </citation>
    <scope>IDENTIFICATION</scope>
</reference>
<dbReference type="Proteomes" id="UP000095280">
    <property type="component" value="Unplaced"/>
</dbReference>
<dbReference type="PANTHER" id="PTHR11893">
    <property type="entry name" value="INNEXIN"/>
    <property type="match status" value="1"/>
</dbReference>
<keyword evidence="11" id="KW-0732">Signal</keyword>